<dbReference type="Pfam" id="PF07859">
    <property type="entry name" value="Abhydrolase_3"/>
    <property type="match status" value="1"/>
</dbReference>
<dbReference type="GO" id="GO:0016787">
    <property type="term" value="F:hydrolase activity"/>
    <property type="evidence" value="ECO:0007669"/>
    <property type="project" value="UniProtKB-KW"/>
</dbReference>
<evidence type="ECO:0000259" key="2">
    <source>
        <dbReference type="Pfam" id="PF07859"/>
    </source>
</evidence>
<sequence length="323" mass="35778">MSVDALRPEWLAFGEELGFLPLLHGPTYDDLVAQDTKNGMAMLAKYTFPGPDASVEKSEHNTSSSIRLKSYKPDTLKPGQPLVYYIHGGGFAMGSVDLDDRFCDLLSKATGSIFVSVEYRLSPAFKHPIPLDDCVEGAKWCVENVESLGAKKGPIVIAGKSAGGSLVFATALRLIDEGRGSDVLGLVPCQPLTIHPDAVPAEFQDRYTSYDKNAENTINTKKGMLAFYELHGAPLDDPYIWCLLHKNLKALPRTYMNACGADTLRDDARLMNELLDKNGVPNQYEEYAKLPHYFFAFPSAHLDKLRDEYYDKTAKGIQWVMEG</sequence>
<evidence type="ECO:0000313" key="3">
    <source>
        <dbReference type="EMBL" id="KAK3048033.1"/>
    </source>
</evidence>
<evidence type="ECO:0000313" key="4">
    <source>
        <dbReference type="Proteomes" id="UP001271007"/>
    </source>
</evidence>
<accession>A0AAJ0D7H0</accession>
<feature type="domain" description="Alpha/beta hydrolase fold-3" evidence="2">
    <location>
        <begin position="83"/>
        <end position="295"/>
    </location>
</feature>
<comment type="caution">
    <text evidence="3">The sequence shown here is derived from an EMBL/GenBank/DDBJ whole genome shotgun (WGS) entry which is preliminary data.</text>
</comment>
<dbReference type="SUPFAM" id="SSF53474">
    <property type="entry name" value="alpha/beta-Hydrolases"/>
    <property type="match status" value="1"/>
</dbReference>
<keyword evidence="4" id="KW-1185">Reference proteome</keyword>
<dbReference type="AlphaFoldDB" id="A0AAJ0D7H0"/>
<organism evidence="3 4">
    <name type="scientific">Extremus antarcticus</name>
    <dbReference type="NCBI Taxonomy" id="702011"/>
    <lineage>
        <taxon>Eukaryota</taxon>
        <taxon>Fungi</taxon>
        <taxon>Dikarya</taxon>
        <taxon>Ascomycota</taxon>
        <taxon>Pezizomycotina</taxon>
        <taxon>Dothideomycetes</taxon>
        <taxon>Dothideomycetidae</taxon>
        <taxon>Mycosphaerellales</taxon>
        <taxon>Extremaceae</taxon>
        <taxon>Extremus</taxon>
    </lineage>
</organism>
<gene>
    <name evidence="3" type="ORF">LTR09_010548</name>
</gene>
<dbReference type="InterPro" id="IPR013094">
    <property type="entry name" value="AB_hydrolase_3"/>
</dbReference>
<evidence type="ECO:0000256" key="1">
    <source>
        <dbReference type="ARBA" id="ARBA00022801"/>
    </source>
</evidence>
<keyword evidence="1" id="KW-0378">Hydrolase</keyword>
<dbReference type="Proteomes" id="UP001271007">
    <property type="component" value="Unassembled WGS sequence"/>
</dbReference>
<reference evidence="3" key="1">
    <citation type="submission" date="2023-04" db="EMBL/GenBank/DDBJ databases">
        <title>Black Yeasts Isolated from many extreme environments.</title>
        <authorList>
            <person name="Coleine C."/>
            <person name="Stajich J.E."/>
            <person name="Selbmann L."/>
        </authorList>
    </citation>
    <scope>NUCLEOTIDE SEQUENCE</scope>
    <source>
        <strain evidence="3">CCFEE 5312</strain>
    </source>
</reference>
<name>A0AAJ0D7H0_9PEZI</name>
<dbReference type="PANTHER" id="PTHR48081">
    <property type="entry name" value="AB HYDROLASE SUPERFAMILY PROTEIN C4A8.06C"/>
    <property type="match status" value="1"/>
</dbReference>
<dbReference type="InterPro" id="IPR029058">
    <property type="entry name" value="AB_hydrolase_fold"/>
</dbReference>
<dbReference type="Gene3D" id="3.40.50.1820">
    <property type="entry name" value="alpha/beta hydrolase"/>
    <property type="match status" value="1"/>
</dbReference>
<proteinExistence type="predicted"/>
<dbReference type="InterPro" id="IPR050300">
    <property type="entry name" value="GDXG_lipolytic_enzyme"/>
</dbReference>
<dbReference type="EMBL" id="JAWDJX010000053">
    <property type="protein sequence ID" value="KAK3048033.1"/>
    <property type="molecule type" value="Genomic_DNA"/>
</dbReference>
<protein>
    <recommendedName>
        <fullName evidence="2">Alpha/beta hydrolase fold-3 domain-containing protein</fullName>
    </recommendedName>
</protein>
<dbReference type="PANTHER" id="PTHR48081:SF8">
    <property type="entry name" value="ALPHA_BETA HYDROLASE FOLD-3 DOMAIN-CONTAINING PROTEIN-RELATED"/>
    <property type="match status" value="1"/>
</dbReference>